<dbReference type="EMBL" id="JADBEB010000001">
    <property type="protein sequence ID" value="MBE1488162.1"/>
    <property type="molecule type" value="Genomic_DNA"/>
</dbReference>
<dbReference type="RefSeq" id="WP_192767878.1">
    <property type="nucleotide sequence ID" value="NZ_JADBEB010000001.1"/>
</dbReference>
<gene>
    <name evidence="1" type="ORF">H4W31_003800</name>
</gene>
<organism evidence="1 2">
    <name type="scientific">Plantactinospora soyae</name>
    <dbReference type="NCBI Taxonomy" id="1544732"/>
    <lineage>
        <taxon>Bacteria</taxon>
        <taxon>Bacillati</taxon>
        <taxon>Actinomycetota</taxon>
        <taxon>Actinomycetes</taxon>
        <taxon>Micromonosporales</taxon>
        <taxon>Micromonosporaceae</taxon>
        <taxon>Plantactinospora</taxon>
    </lineage>
</organism>
<protein>
    <submittedName>
        <fullName evidence="1">Uncharacterized protein</fullName>
    </submittedName>
</protein>
<proteinExistence type="predicted"/>
<dbReference type="Proteomes" id="UP000649753">
    <property type="component" value="Unassembled WGS sequence"/>
</dbReference>
<comment type="caution">
    <text evidence="1">The sequence shown here is derived from an EMBL/GenBank/DDBJ whole genome shotgun (WGS) entry which is preliminary data.</text>
</comment>
<evidence type="ECO:0000313" key="1">
    <source>
        <dbReference type="EMBL" id="MBE1488162.1"/>
    </source>
</evidence>
<evidence type="ECO:0000313" key="2">
    <source>
        <dbReference type="Proteomes" id="UP000649753"/>
    </source>
</evidence>
<dbReference type="AlphaFoldDB" id="A0A927QYR4"/>
<name>A0A927QYR4_9ACTN</name>
<accession>A0A927QYR4</accession>
<keyword evidence="2" id="KW-1185">Reference proteome</keyword>
<sequence>MRTDQVWEATLPQRCRSCGGLQSCRAWEALVQDRLQWTILGSCPGCGDGEEEFGWDESPPSVRSALIRQCGLFRLRLAPTPELPRVSLMAALRKDGATLADVPALAERLVRTGVTGTEIEMRLLELRLNAVGAQATVTREDGAGVAAVS</sequence>
<reference evidence="1" key="1">
    <citation type="submission" date="2020-10" db="EMBL/GenBank/DDBJ databases">
        <title>Sequencing the genomes of 1000 actinobacteria strains.</title>
        <authorList>
            <person name="Klenk H.-P."/>
        </authorList>
    </citation>
    <scope>NUCLEOTIDE SEQUENCE</scope>
    <source>
        <strain evidence="1">DSM 46832</strain>
    </source>
</reference>